<evidence type="ECO:0000259" key="3">
    <source>
        <dbReference type="Pfam" id="PF02782"/>
    </source>
</evidence>
<feature type="domain" description="Carbohydrate kinase FGGY C-terminal" evidence="3">
    <location>
        <begin position="4"/>
        <end position="83"/>
    </location>
</feature>
<dbReference type="PANTHER" id="PTHR43095">
    <property type="entry name" value="SUGAR KINASE"/>
    <property type="match status" value="1"/>
</dbReference>
<keyword evidence="1" id="KW-0808">Transferase</keyword>
<dbReference type="Gene3D" id="3.30.420.40">
    <property type="match status" value="1"/>
</dbReference>
<dbReference type="InterPro" id="IPR018483">
    <property type="entry name" value="Carb_kinase_FGGY_CS"/>
</dbReference>
<dbReference type="GO" id="GO:0005975">
    <property type="term" value="P:carbohydrate metabolic process"/>
    <property type="evidence" value="ECO:0007669"/>
    <property type="project" value="InterPro"/>
</dbReference>
<dbReference type="AlphaFoldDB" id="A0A645HHG0"/>
<dbReference type="InterPro" id="IPR050406">
    <property type="entry name" value="FGGY_Carb_Kinase"/>
</dbReference>
<dbReference type="InterPro" id="IPR018485">
    <property type="entry name" value="FGGY_C"/>
</dbReference>
<keyword evidence="2" id="KW-0418">Kinase</keyword>
<comment type="caution">
    <text evidence="4">The sequence shown here is derived from an EMBL/GenBank/DDBJ whole genome shotgun (WGS) entry which is preliminary data.</text>
</comment>
<organism evidence="4">
    <name type="scientific">bioreactor metagenome</name>
    <dbReference type="NCBI Taxonomy" id="1076179"/>
    <lineage>
        <taxon>unclassified sequences</taxon>
        <taxon>metagenomes</taxon>
        <taxon>ecological metagenomes</taxon>
    </lineage>
</organism>
<evidence type="ECO:0000256" key="1">
    <source>
        <dbReference type="ARBA" id="ARBA00022679"/>
    </source>
</evidence>
<dbReference type="InterPro" id="IPR043129">
    <property type="entry name" value="ATPase_NBD"/>
</dbReference>
<dbReference type="EMBL" id="VSSQ01092996">
    <property type="protein sequence ID" value="MPN38016.1"/>
    <property type="molecule type" value="Genomic_DNA"/>
</dbReference>
<dbReference type="PANTHER" id="PTHR43095:SF2">
    <property type="entry name" value="GLUCONOKINASE"/>
    <property type="match status" value="1"/>
</dbReference>
<dbReference type="SUPFAM" id="SSF53067">
    <property type="entry name" value="Actin-like ATPase domain"/>
    <property type="match status" value="1"/>
</dbReference>
<dbReference type="PROSITE" id="PS00445">
    <property type="entry name" value="FGGY_KINASES_2"/>
    <property type="match status" value="1"/>
</dbReference>
<reference evidence="4" key="1">
    <citation type="submission" date="2019-08" db="EMBL/GenBank/DDBJ databases">
        <authorList>
            <person name="Kucharzyk K."/>
            <person name="Murdoch R.W."/>
            <person name="Higgins S."/>
            <person name="Loffler F."/>
        </authorList>
    </citation>
    <scope>NUCLEOTIDE SEQUENCE</scope>
</reference>
<dbReference type="GO" id="GO:0016301">
    <property type="term" value="F:kinase activity"/>
    <property type="evidence" value="ECO:0007669"/>
    <property type="project" value="UniProtKB-KW"/>
</dbReference>
<dbReference type="GO" id="GO:0016773">
    <property type="term" value="F:phosphotransferase activity, alcohol group as acceptor"/>
    <property type="evidence" value="ECO:0007669"/>
    <property type="project" value="InterPro"/>
</dbReference>
<accession>A0A645HHG0</accession>
<protein>
    <recommendedName>
        <fullName evidence="3">Carbohydrate kinase FGGY C-terminal domain-containing protein</fullName>
    </recommendedName>
</protein>
<evidence type="ECO:0000256" key="2">
    <source>
        <dbReference type="ARBA" id="ARBA00022777"/>
    </source>
</evidence>
<name>A0A645HHG0_9ZZZZ</name>
<dbReference type="Pfam" id="PF02782">
    <property type="entry name" value="FGGY_C"/>
    <property type="match status" value="1"/>
</dbReference>
<gene>
    <name evidence="4" type="ORF">SDC9_185538</name>
</gene>
<proteinExistence type="predicted"/>
<sequence>MGNACGGFFGIRATHTKSHLARSAYEGFALSMYDCYKNLPVAEEKLYIAGGASASNFICQLVCDCIGSKTYRFSGKELGIMGVYNIICNSLQINCANNFNLEDEFIPNEENHEKYNQLYASFVIYRNCMMGIWKQNI</sequence>
<evidence type="ECO:0000313" key="4">
    <source>
        <dbReference type="EMBL" id="MPN38016.1"/>
    </source>
</evidence>